<dbReference type="Pfam" id="PF16040">
    <property type="entry name" value="APD1-4_N"/>
    <property type="match status" value="1"/>
</dbReference>
<evidence type="ECO:0000256" key="2">
    <source>
        <dbReference type="SAM" id="Phobius"/>
    </source>
</evidence>
<dbReference type="EMBL" id="OC322828">
    <property type="protein sequence ID" value="CAD7412356.1"/>
    <property type="molecule type" value="Genomic_DNA"/>
</dbReference>
<feature type="compositionally biased region" description="Polar residues" evidence="1">
    <location>
        <begin position="274"/>
        <end position="289"/>
    </location>
</feature>
<feature type="region of interest" description="Disordered" evidence="1">
    <location>
        <begin position="274"/>
        <end position="322"/>
    </location>
</feature>
<keyword evidence="2" id="KW-0472">Membrane</keyword>
<dbReference type="PANTHER" id="PTHR39077:SF2">
    <property type="entry name" value="E3 UBIQUITIN-PROTEIN LIGASE APD1-4 MIDDLE DOMAIN-CONTAINING PROTEIN"/>
    <property type="match status" value="1"/>
</dbReference>
<name>A0A7R9DCS6_TIMCR</name>
<dbReference type="Pfam" id="PF16041">
    <property type="entry name" value="APD1-4_M"/>
    <property type="match status" value="1"/>
</dbReference>
<evidence type="ECO:0000259" key="4">
    <source>
        <dbReference type="Pfam" id="PF16041"/>
    </source>
</evidence>
<evidence type="ECO:0000259" key="3">
    <source>
        <dbReference type="Pfam" id="PF16040"/>
    </source>
</evidence>
<feature type="domain" description="E3 ubiquitin-protein ligase APD1-4 middle" evidence="4">
    <location>
        <begin position="439"/>
        <end position="479"/>
    </location>
</feature>
<dbReference type="InterPro" id="IPR032010">
    <property type="entry name" value="APD1-4_M"/>
</dbReference>
<evidence type="ECO:0000256" key="1">
    <source>
        <dbReference type="SAM" id="MobiDB-lite"/>
    </source>
</evidence>
<keyword evidence="2" id="KW-1133">Transmembrane helix</keyword>
<protein>
    <submittedName>
        <fullName evidence="5">Uncharacterized protein</fullName>
    </submittedName>
</protein>
<dbReference type="AlphaFoldDB" id="A0A7R9DCS6"/>
<organism evidence="5">
    <name type="scientific">Timema cristinae</name>
    <name type="common">Walking stick</name>
    <dbReference type="NCBI Taxonomy" id="61476"/>
    <lineage>
        <taxon>Eukaryota</taxon>
        <taxon>Metazoa</taxon>
        <taxon>Ecdysozoa</taxon>
        <taxon>Arthropoda</taxon>
        <taxon>Hexapoda</taxon>
        <taxon>Insecta</taxon>
        <taxon>Pterygota</taxon>
        <taxon>Neoptera</taxon>
        <taxon>Polyneoptera</taxon>
        <taxon>Phasmatodea</taxon>
        <taxon>Timematodea</taxon>
        <taxon>Timematoidea</taxon>
        <taxon>Timematidae</taxon>
        <taxon>Timema</taxon>
    </lineage>
</organism>
<sequence>MHGARRVITFCLLTAVLPTILLITPLYLRHSVFADVTFAVAESDVVEIVDGISTIFCQAQSLKMNTSFHSFQLGSLPERSGKRKHLHLKKSMVIPDDTLEYWGFFLPKGSTVVLSACSRYVGSRLLVVKGEKNLRTCGLMDQNEEEVLAHMASNHGQVRITFETQAQEIHEGHKLSFTNKHSLTLGDYPKISSTLSPLQDDSTPRAQYSGFQSSTKTLKEKQETHKDAEAVSYIDENTAYEQDDDDDYVNDSAMLTQLEQKAVNFINKHVLNNQTSLRKHTNTSVSSQQDNKRKLRHAKKRDQTSFNSSTRINTNSNNRKLKRRKELIKQLEQLFNEDAGEIRLKSQKKNETNENRQKRDANMGHVLDAGIGHGGNAVIVNVTTMPDEEKEESDVSSFENDLLTCYDGNILLHNPFLPSVNCTGQHMLEDNQQKTFETTHNVLADGYYYYIFYSDNDFVLNDVHATFDIFKPTYQYANFTKGENALSTPGKELNPDLTFTSNPVYCKSNVLPCNH</sequence>
<feature type="transmembrane region" description="Helical" evidence="2">
    <location>
        <begin position="7"/>
        <end position="28"/>
    </location>
</feature>
<keyword evidence="2" id="KW-0812">Transmembrane</keyword>
<feature type="domain" description="E3 ubiquitin-protein ligase APD1-4 N-terminal" evidence="3">
    <location>
        <begin position="65"/>
        <end position="134"/>
    </location>
</feature>
<reference evidence="5" key="1">
    <citation type="submission" date="2020-11" db="EMBL/GenBank/DDBJ databases">
        <authorList>
            <person name="Tran Van P."/>
        </authorList>
    </citation>
    <scope>NUCLEOTIDE SEQUENCE</scope>
</reference>
<dbReference type="InterPro" id="IPR032008">
    <property type="entry name" value="APD1-4_N"/>
</dbReference>
<dbReference type="PANTHER" id="PTHR39077">
    <property type="entry name" value="DUF4793 DOMAIN-CONTAINING PROTEIN"/>
    <property type="match status" value="1"/>
</dbReference>
<gene>
    <name evidence="5" type="ORF">TCEB3V08_LOCUS11350</name>
</gene>
<proteinExistence type="predicted"/>
<evidence type="ECO:0000313" key="5">
    <source>
        <dbReference type="EMBL" id="CAD7412356.1"/>
    </source>
</evidence>
<feature type="compositionally biased region" description="Low complexity" evidence="1">
    <location>
        <begin position="304"/>
        <end position="318"/>
    </location>
</feature>
<accession>A0A7R9DCS6</accession>